<evidence type="ECO:0000313" key="4">
    <source>
        <dbReference type="Proteomes" id="UP000646152"/>
    </source>
</evidence>
<dbReference type="SUPFAM" id="SSF46689">
    <property type="entry name" value="Homeodomain-like"/>
    <property type="match status" value="1"/>
</dbReference>
<dbReference type="InterPro" id="IPR009057">
    <property type="entry name" value="Homeodomain-like_sf"/>
</dbReference>
<feature type="region of interest" description="Disordered" evidence="2">
    <location>
        <begin position="52"/>
        <end position="74"/>
    </location>
</feature>
<evidence type="ECO:0000256" key="1">
    <source>
        <dbReference type="ARBA" id="ARBA00009964"/>
    </source>
</evidence>
<dbReference type="Pfam" id="PF01527">
    <property type="entry name" value="HTH_Tnp_1"/>
    <property type="match status" value="1"/>
</dbReference>
<gene>
    <name evidence="3" type="ORF">GCM10011502_30390</name>
</gene>
<evidence type="ECO:0000313" key="3">
    <source>
        <dbReference type="EMBL" id="GGB55419.1"/>
    </source>
</evidence>
<comment type="similarity">
    <text evidence="1">Belongs to the transposase 8 family.</text>
</comment>
<dbReference type="EMBL" id="BMKE01000060">
    <property type="protein sequence ID" value="GGB55419.1"/>
    <property type="molecule type" value="Genomic_DNA"/>
</dbReference>
<organism evidence="3 4">
    <name type="scientific">Oceanisphaera marina</name>
    <dbReference type="NCBI Taxonomy" id="2017550"/>
    <lineage>
        <taxon>Bacteria</taxon>
        <taxon>Pseudomonadati</taxon>
        <taxon>Pseudomonadota</taxon>
        <taxon>Gammaproteobacteria</taxon>
        <taxon>Aeromonadales</taxon>
        <taxon>Aeromonadaceae</taxon>
        <taxon>Oceanisphaera</taxon>
    </lineage>
</organism>
<dbReference type="InterPro" id="IPR002514">
    <property type="entry name" value="Transposase_8"/>
</dbReference>
<name>A0ABQ1IYB9_9GAMM</name>
<reference evidence="4" key="1">
    <citation type="journal article" date="2019" name="Int. J. Syst. Evol. Microbiol.">
        <title>The Global Catalogue of Microorganisms (GCM) 10K type strain sequencing project: providing services to taxonomists for standard genome sequencing and annotation.</title>
        <authorList>
            <consortium name="The Broad Institute Genomics Platform"/>
            <consortium name="The Broad Institute Genome Sequencing Center for Infectious Disease"/>
            <person name="Wu L."/>
            <person name="Ma J."/>
        </authorList>
    </citation>
    <scope>NUCLEOTIDE SEQUENCE [LARGE SCALE GENOMIC DNA]</scope>
    <source>
        <strain evidence="4">CGMCC 1.15923</strain>
    </source>
</reference>
<comment type="caution">
    <text evidence="3">The sequence shown here is derived from an EMBL/GenBank/DDBJ whole genome shotgun (WGS) entry which is preliminary data.</text>
</comment>
<dbReference type="Proteomes" id="UP000646152">
    <property type="component" value="Unassembled WGS sequence"/>
</dbReference>
<dbReference type="Gene3D" id="1.10.10.60">
    <property type="entry name" value="Homeodomain-like"/>
    <property type="match status" value="1"/>
</dbReference>
<sequence>MQYRTKRKFSNEFKREAVRLSVSSPKTLAEISSELGVRPNLLSRWRREWIMDKPDSKQDKPVKNEGPDKSLRQLEQENKRLQKKLERAELELDILKKLEEYATKTRR</sequence>
<keyword evidence="4" id="KW-1185">Reference proteome</keyword>
<accession>A0ABQ1IYB9</accession>
<evidence type="ECO:0000256" key="2">
    <source>
        <dbReference type="SAM" id="MobiDB-lite"/>
    </source>
</evidence>
<proteinExistence type="inferred from homology"/>
<protein>
    <submittedName>
        <fullName evidence="3">Transposase</fullName>
    </submittedName>
</protein>